<evidence type="ECO:0000313" key="3">
    <source>
        <dbReference type="Proteomes" id="UP000009168"/>
    </source>
</evidence>
<feature type="chain" id="PRO_5004905662" description="Transmembrane protein" evidence="1">
    <location>
        <begin position="25"/>
        <end position="312"/>
    </location>
</feature>
<gene>
    <name evidence="2" type="ORF">TTHERM_000335669</name>
</gene>
<feature type="signal peptide" evidence="1">
    <location>
        <begin position="1"/>
        <end position="24"/>
    </location>
</feature>
<keyword evidence="1" id="KW-0732">Signal</keyword>
<dbReference type="CDD" id="cd00064">
    <property type="entry name" value="FU"/>
    <property type="match status" value="1"/>
</dbReference>
<protein>
    <recommendedName>
        <fullName evidence="4">Transmembrane protein</fullName>
    </recommendedName>
</protein>
<dbReference type="KEGG" id="tet:TTHERM_000335669"/>
<dbReference type="RefSeq" id="XP_012653424.1">
    <property type="nucleotide sequence ID" value="XM_012797970.1"/>
</dbReference>
<dbReference type="InterPro" id="IPR006212">
    <property type="entry name" value="Furin_repeat"/>
</dbReference>
<keyword evidence="3" id="KW-1185">Reference proteome</keyword>
<organism evidence="2 3">
    <name type="scientific">Tetrahymena thermophila (strain SB210)</name>
    <dbReference type="NCBI Taxonomy" id="312017"/>
    <lineage>
        <taxon>Eukaryota</taxon>
        <taxon>Sar</taxon>
        <taxon>Alveolata</taxon>
        <taxon>Ciliophora</taxon>
        <taxon>Intramacronucleata</taxon>
        <taxon>Oligohymenophorea</taxon>
        <taxon>Hymenostomatida</taxon>
        <taxon>Tetrahymenina</taxon>
        <taxon>Tetrahymenidae</taxon>
        <taxon>Tetrahymena</taxon>
    </lineage>
</organism>
<dbReference type="Proteomes" id="UP000009168">
    <property type="component" value="Unassembled WGS sequence"/>
</dbReference>
<dbReference type="EMBL" id="GG662666">
    <property type="protein sequence ID" value="EWS74025.1"/>
    <property type="molecule type" value="Genomic_DNA"/>
</dbReference>
<evidence type="ECO:0000313" key="2">
    <source>
        <dbReference type="EMBL" id="EWS74025.1"/>
    </source>
</evidence>
<dbReference type="SUPFAM" id="SSF57184">
    <property type="entry name" value="Growth factor receptor domain"/>
    <property type="match status" value="1"/>
</dbReference>
<dbReference type="InParanoid" id="W7X3Y3"/>
<evidence type="ECO:0008006" key="4">
    <source>
        <dbReference type="Google" id="ProtNLM"/>
    </source>
</evidence>
<proteinExistence type="predicted"/>
<accession>W7X3Y3</accession>
<name>W7X3Y3_TETTS</name>
<dbReference type="InterPro" id="IPR009030">
    <property type="entry name" value="Growth_fac_rcpt_cys_sf"/>
</dbReference>
<dbReference type="SUPFAM" id="SSF117289">
    <property type="entry name" value="Nucleoporin domain"/>
    <property type="match status" value="1"/>
</dbReference>
<reference evidence="3" key="1">
    <citation type="journal article" date="2006" name="PLoS Biol.">
        <title>Macronuclear genome sequence of the ciliate Tetrahymena thermophila, a model eukaryote.</title>
        <authorList>
            <person name="Eisen J.A."/>
            <person name="Coyne R.S."/>
            <person name="Wu M."/>
            <person name="Wu D."/>
            <person name="Thiagarajan M."/>
            <person name="Wortman J.R."/>
            <person name="Badger J.H."/>
            <person name="Ren Q."/>
            <person name="Amedeo P."/>
            <person name="Jones K.M."/>
            <person name="Tallon L.J."/>
            <person name="Delcher A.L."/>
            <person name="Salzberg S.L."/>
            <person name="Silva J.C."/>
            <person name="Haas B.J."/>
            <person name="Majoros W.H."/>
            <person name="Farzad M."/>
            <person name="Carlton J.M."/>
            <person name="Smith R.K. Jr."/>
            <person name="Garg J."/>
            <person name="Pearlman R.E."/>
            <person name="Karrer K.M."/>
            <person name="Sun L."/>
            <person name="Manning G."/>
            <person name="Elde N.C."/>
            <person name="Turkewitz A.P."/>
            <person name="Asai D.J."/>
            <person name="Wilkes D.E."/>
            <person name="Wang Y."/>
            <person name="Cai H."/>
            <person name="Collins K."/>
            <person name="Stewart B.A."/>
            <person name="Lee S.R."/>
            <person name="Wilamowska K."/>
            <person name="Weinberg Z."/>
            <person name="Ruzzo W.L."/>
            <person name="Wloga D."/>
            <person name="Gaertig J."/>
            <person name="Frankel J."/>
            <person name="Tsao C.-C."/>
            <person name="Gorovsky M.A."/>
            <person name="Keeling P.J."/>
            <person name="Waller R.F."/>
            <person name="Patron N.J."/>
            <person name="Cherry J.M."/>
            <person name="Stover N.A."/>
            <person name="Krieger C.J."/>
            <person name="del Toro C."/>
            <person name="Ryder H.F."/>
            <person name="Williamson S.C."/>
            <person name="Barbeau R.A."/>
            <person name="Hamilton E.P."/>
            <person name="Orias E."/>
        </authorList>
    </citation>
    <scope>NUCLEOTIDE SEQUENCE [LARGE SCALE GENOMIC DNA]</scope>
    <source>
        <strain evidence="3">SB210</strain>
    </source>
</reference>
<dbReference type="GeneID" id="24438483"/>
<sequence length="312" mass="36609">MITYFLKILFFYTTFIILVKQFQCQEISCGKFCDQCDQDGCISCDKNSLLDDETFQCYEQCSYGFYYDFDSETCTDICPLNTIANEDSITCEKNFIIGAYNSENAIRIWDLETKSLYLKLQVFNETISNFIVVDQIQIQNDTKQTSYIDSYLIIWSQSSELVVFELKTFSKIIIVHFKETCYSFSKETQIFTSMISQNILYLVLYDSIQGYVRLLKAQDGEIDLITEIVLENTIYDISFTDNQTTKQQYQLYGTFMIYKIDLTSEKILIQMDNLGQNQIQIDLKQKIDFFVTSIRLICNYKKKLLTIEKTKL</sequence>
<dbReference type="AlphaFoldDB" id="W7X3Y3"/>
<evidence type="ECO:0000256" key="1">
    <source>
        <dbReference type="SAM" id="SignalP"/>
    </source>
</evidence>